<dbReference type="Proteomes" id="UP001371456">
    <property type="component" value="Unassembled WGS sequence"/>
</dbReference>
<protein>
    <submittedName>
        <fullName evidence="1">Uncharacterized protein</fullName>
    </submittedName>
</protein>
<reference evidence="1 2" key="1">
    <citation type="submission" date="2024-02" db="EMBL/GenBank/DDBJ databases">
        <title>de novo genome assembly of Solanum bulbocastanum strain 11H21.</title>
        <authorList>
            <person name="Hosaka A.J."/>
        </authorList>
    </citation>
    <scope>NUCLEOTIDE SEQUENCE [LARGE SCALE GENOMIC DNA]</scope>
    <source>
        <tissue evidence="1">Young leaves</tissue>
    </source>
</reference>
<sequence length="41" mass="4612">MTCLSMNGRSVISPNFPKIGFLKNLLWEVTIGSSWCIHKAM</sequence>
<keyword evidence="2" id="KW-1185">Reference proteome</keyword>
<proteinExistence type="predicted"/>
<comment type="caution">
    <text evidence="1">The sequence shown here is derived from an EMBL/GenBank/DDBJ whole genome shotgun (WGS) entry which is preliminary data.</text>
</comment>
<organism evidence="1 2">
    <name type="scientific">Solanum bulbocastanum</name>
    <name type="common">Wild potato</name>
    <dbReference type="NCBI Taxonomy" id="147425"/>
    <lineage>
        <taxon>Eukaryota</taxon>
        <taxon>Viridiplantae</taxon>
        <taxon>Streptophyta</taxon>
        <taxon>Embryophyta</taxon>
        <taxon>Tracheophyta</taxon>
        <taxon>Spermatophyta</taxon>
        <taxon>Magnoliopsida</taxon>
        <taxon>eudicotyledons</taxon>
        <taxon>Gunneridae</taxon>
        <taxon>Pentapetalae</taxon>
        <taxon>asterids</taxon>
        <taxon>lamiids</taxon>
        <taxon>Solanales</taxon>
        <taxon>Solanaceae</taxon>
        <taxon>Solanoideae</taxon>
        <taxon>Solaneae</taxon>
        <taxon>Solanum</taxon>
    </lineage>
</organism>
<gene>
    <name evidence="1" type="ORF">RDI58_018350</name>
</gene>
<evidence type="ECO:0000313" key="1">
    <source>
        <dbReference type="EMBL" id="KAK6784895.1"/>
    </source>
</evidence>
<name>A0AAN8TBR1_SOLBU</name>
<accession>A0AAN8TBR1</accession>
<dbReference type="EMBL" id="JBANQN010000007">
    <property type="protein sequence ID" value="KAK6784895.1"/>
    <property type="molecule type" value="Genomic_DNA"/>
</dbReference>
<evidence type="ECO:0000313" key="2">
    <source>
        <dbReference type="Proteomes" id="UP001371456"/>
    </source>
</evidence>
<dbReference type="AlphaFoldDB" id="A0AAN8TBR1"/>